<dbReference type="InterPro" id="IPR036774">
    <property type="entry name" value="ERV/ALR_sulphydryl_oxid_sf"/>
</dbReference>
<dbReference type="GO" id="GO:0016971">
    <property type="term" value="F:flavin-dependent sulfhydryl oxidase activity"/>
    <property type="evidence" value="ECO:0007669"/>
    <property type="project" value="InterPro"/>
</dbReference>
<comment type="cofactor">
    <cofactor evidence="1 6">
        <name>FAD</name>
        <dbReference type="ChEBI" id="CHEBI:57692"/>
    </cofactor>
</comment>
<dbReference type="Proteomes" id="UP001157974">
    <property type="component" value="Unassembled WGS sequence"/>
</dbReference>
<dbReference type="InterPro" id="IPR017905">
    <property type="entry name" value="ERV/ALR_sulphydryl_oxidase"/>
</dbReference>
<protein>
    <recommendedName>
        <fullName evidence="6">Sulfhydryl oxidase</fullName>
        <ecNumber evidence="6">1.8.3.2</ecNumber>
    </recommendedName>
</protein>
<evidence type="ECO:0000256" key="5">
    <source>
        <dbReference type="ARBA" id="ARBA00023157"/>
    </source>
</evidence>
<organism evidence="8 9">
    <name type="scientific">Rhodosorus marinus</name>
    <dbReference type="NCBI Taxonomy" id="101924"/>
    <lineage>
        <taxon>Eukaryota</taxon>
        <taxon>Rhodophyta</taxon>
        <taxon>Stylonematophyceae</taxon>
        <taxon>Stylonematales</taxon>
        <taxon>Stylonemataceae</taxon>
        <taxon>Rhodosorus</taxon>
    </lineage>
</organism>
<dbReference type="GO" id="GO:0050660">
    <property type="term" value="F:flavin adenine dinucleotide binding"/>
    <property type="evidence" value="ECO:0007669"/>
    <property type="project" value="TreeGrafter"/>
</dbReference>
<evidence type="ECO:0000256" key="4">
    <source>
        <dbReference type="ARBA" id="ARBA00023002"/>
    </source>
</evidence>
<dbReference type="Pfam" id="PF04777">
    <property type="entry name" value="Evr1_Alr"/>
    <property type="match status" value="1"/>
</dbReference>
<dbReference type="Gene3D" id="1.20.120.310">
    <property type="entry name" value="ERV/ALR sulfhydryl oxidase domain"/>
    <property type="match status" value="1"/>
</dbReference>
<dbReference type="PANTHER" id="PTHR12645:SF0">
    <property type="entry name" value="FAD-LINKED SULFHYDRYL OXIDASE ALR"/>
    <property type="match status" value="1"/>
</dbReference>
<dbReference type="InterPro" id="IPR039799">
    <property type="entry name" value="ALR/ERV"/>
</dbReference>
<sequence length="139" mass="15939">MEKEEGEDWEPVDTTSLGRATWTFLHTLAANYPKKPTAVEKTRMMLFMAHFSDLYPCEVCQSGLKDIVTKTPPEVESNKTFTRWMCKVHNGVNEHLGKELFDCSKVDERWGVCESCKVYREDLNAFKNLIRSIPSSKSG</sequence>
<keyword evidence="4 6" id="KW-0560">Oxidoreductase</keyword>
<proteinExistence type="predicted"/>
<comment type="caution">
    <text evidence="8">The sequence shown here is derived from an EMBL/GenBank/DDBJ whole genome shotgun (WGS) entry which is preliminary data.</text>
</comment>
<accession>A0AAV8URZ7</accession>
<dbReference type="GO" id="GO:0005739">
    <property type="term" value="C:mitochondrion"/>
    <property type="evidence" value="ECO:0007669"/>
    <property type="project" value="TreeGrafter"/>
</dbReference>
<feature type="domain" description="ERV/ALR sulfhydryl oxidase" evidence="7">
    <location>
        <begin position="10"/>
        <end position="110"/>
    </location>
</feature>
<dbReference type="EC" id="1.8.3.2" evidence="6"/>
<evidence type="ECO:0000256" key="1">
    <source>
        <dbReference type="ARBA" id="ARBA00001974"/>
    </source>
</evidence>
<keyword evidence="9" id="KW-1185">Reference proteome</keyword>
<evidence type="ECO:0000256" key="2">
    <source>
        <dbReference type="ARBA" id="ARBA00022630"/>
    </source>
</evidence>
<name>A0AAV8URZ7_9RHOD</name>
<gene>
    <name evidence="8" type="ORF">NDN08_000381</name>
</gene>
<reference evidence="8 9" key="1">
    <citation type="journal article" date="2023" name="Nat. Commun.">
        <title>Origin of minicircular mitochondrial genomes in red algae.</title>
        <authorList>
            <person name="Lee Y."/>
            <person name="Cho C.H."/>
            <person name="Lee Y.M."/>
            <person name="Park S.I."/>
            <person name="Yang J.H."/>
            <person name="West J.A."/>
            <person name="Bhattacharya D."/>
            <person name="Yoon H.S."/>
        </authorList>
    </citation>
    <scope>NUCLEOTIDE SEQUENCE [LARGE SCALE GENOMIC DNA]</scope>
    <source>
        <strain evidence="8 9">CCMP1338</strain>
        <tissue evidence="8">Whole cell</tissue>
    </source>
</reference>
<evidence type="ECO:0000313" key="8">
    <source>
        <dbReference type="EMBL" id="KAJ8903848.1"/>
    </source>
</evidence>
<dbReference type="EMBL" id="JAMWBK010000006">
    <property type="protein sequence ID" value="KAJ8903848.1"/>
    <property type="molecule type" value="Genomic_DNA"/>
</dbReference>
<keyword evidence="2 6" id="KW-0285">Flavoprotein</keyword>
<dbReference type="AlphaFoldDB" id="A0AAV8URZ7"/>
<evidence type="ECO:0000256" key="3">
    <source>
        <dbReference type="ARBA" id="ARBA00022827"/>
    </source>
</evidence>
<keyword evidence="3 6" id="KW-0274">FAD</keyword>
<dbReference type="PROSITE" id="PS51324">
    <property type="entry name" value="ERV_ALR"/>
    <property type="match status" value="1"/>
</dbReference>
<evidence type="ECO:0000313" key="9">
    <source>
        <dbReference type="Proteomes" id="UP001157974"/>
    </source>
</evidence>
<dbReference type="SUPFAM" id="SSF69000">
    <property type="entry name" value="FAD-dependent thiol oxidase"/>
    <property type="match status" value="1"/>
</dbReference>
<evidence type="ECO:0000259" key="7">
    <source>
        <dbReference type="PROSITE" id="PS51324"/>
    </source>
</evidence>
<evidence type="ECO:0000256" key="6">
    <source>
        <dbReference type="RuleBase" id="RU371123"/>
    </source>
</evidence>
<comment type="catalytic activity">
    <reaction evidence="6">
        <text>2 R'C(R)SH + O2 = R'C(R)S-S(R)CR' + H2O2</text>
        <dbReference type="Rhea" id="RHEA:17357"/>
        <dbReference type="ChEBI" id="CHEBI:15379"/>
        <dbReference type="ChEBI" id="CHEBI:16240"/>
        <dbReference type="ChEBI" id="CHEBI:16520"/>
        <dbReference type="ChEBI" id="CHEBI:17412"/>
        <dbReference type="EC" id="1.8.3.2"/>
    </reaction>
</comment>
<keyword evidence="5" id="KW-1015">Disulfide bond</keyword>
<dbReference type="PANTHER" id="PTHR12645">
    <property type="entry name" value="ALR/ERV"/>
    <property type="match status" value="1"/>
</dbReference>